<dbReference type="PROSITE" id="PS00455">
    <property type="entry name" value="AMP_BINDING"/>
    <property type="match status" value="1"/>
</dbReference>
<proteinExistence type="inferred from homology"/>
<dbReference type="Gramene" id="rna29463">
    <property type="protein sequence ID" value="RHN54425.1"/>
    <property type="gene ID" value="gene29463"/>
</dbReference>
<dbReference type="Gene3D" id="3.30.300.30">
    <property type="match status" value="1"/>
</dbReference>
<dbReference type="InterPro" id="IPR000873">
    <property type="entry name" value="AMP-dep_synth/lig_dom"/>
</dbReference>
<evidence type="ECO:0000313" key="9">
    <source>
        <dbReference type="Proteomes" id="UP000265566"/>
    </source>
</evidence>
<evidence type="ECO:0000256" key="3">
    <source>
        <dbReference type="ARBA" id="ARBA00022598"/>
    </source>
</evidence>
<evidence type="ECO:0000313" key="8">
    <source>
        <dbReference type="EMBL" id="RHN54425.1"/>
    </source>
</evidence>
<dbReference type="InterPro" id="IPR042099">
    <property type="entry name" value="ANL_N_sf"/>
</dbReference>
<feature type="domain" description="AMP-dependent synthetase/ligase" evidence="6">
    <location>
        <begin position="47"/>
        <end position="429"/>
    </location>
</feature>
<dbReference type="Gene3D" id="3.40.50.12780">
    <property type="entry name" value="N-terminal domain of ligase-like"/>
    <property type="match status" value="1"/>
</dbReference>
<gene>
    <name evidence="8" type="ORF">MtrunA17_Chr5g0406681</name>
</gene>
<name>A0A396HSQ5_MEDTR</name>
<dbReference type="PANTHER" id="PTHR43859:SF11">
    <property type="entry name" value="4-COUMARATE--COA LIGASE"/>
    <property type="match status" value="1"/>
</dbReference>
<accession>A0A396HSQ5</accession>
<dbReference type="Proteomes" id="UP000265566">
    <property type="component" value="Chromosome 5"/>
</dbReference>
<evidence type="ECO:0000256" key="4">
    <source>
        <dbReference type="ARBA" id="ARBA00022741"/>
    </source>
</evidence>
<evidence type="ECO:0000259" key="7">
    <source>
        <dbReference type="Pfam" id="PF13193"/>
    </source>
</evidence>
<dbReference type="AlphaFoldDB" id="A0A396HSQ5"/>
<dbReference type="GO" id="GO:0005524">
    <property type="term" value="F:ATP binding"/>
    <property type="evidence" value="ECO:0007669"/>
    <property type="project" value="UniProtKB-KW"/>
</dbReference>
<comment type="caution">
    <text evidence="8">The sequence shown here is derived from an EMBL/GenBank/DDBJ whole genome shotgun (WGS) entry which is preliminary data.</text>
</comment>
<comment type="subcellular location">
    <subcellularLocation>
        <location evidence="1">Cytoplasm</location>
        <location evidence="1">Cytosol</location>
    </subcellularLocation>
</comment>
<comment type="similarity">
    <text evidence="2">Belongs to the ATP-dependent AMP-binding enzyme family.</text>
</comment>
<evidence type="ECO:0000256" key="2">
    <source>
        <dbReference type="ARBA" id="ARBA00006432"/>
    </source>
</evidence>
<dbReference type="InterPro" id="IPR025110">
    <property type="entry name" value="AMP-bd_C"/>
</dbReference>
<dbReference type="InterPro" id="IPR020845">
    <property type="entry name" value="AMP-binding_CS"/>
</dbReference>
<evidence type="ECO:0000259" key="6">
    <source>
        <dbReference type="Pfam" id="PF00501"/>
    </source>
</evidence>
<dbReference type="GO" id="GO:0016207">
    <property type="term" value="F:4-coumarate-CoA ligase activity"/>
    <property type="evidence" value="ECO:0007669"/>
    <property type="project" value="UniProtKB-EC"/>
</dbReference>
<evidence type="ECO:0000256" key="1">
    <source>
        <dbReference type="ARBA" id="ARBA00004514"/>
    </source>
</evidence>
<dbReference type="PANTHER" id="PTHR43859">
    <property type="entry name" value="ACYL-ACTIVATING ENZYME"/>
    <property type="match status" value="1"/>
</dbReference>
<dbReference type="GO" id="GO:0005829">
    <property type="term" value="C:cytosol"/>
    <property type="evidence" value="ECO:0007669"/>
    <property type="project" value="UniProtKB-SubCell"/>
</dbReference>
<dbReference type="Pfam" id="PF00501">
    <property type="entry name" value="AMP-binding"/>
    <property type="match status" value="1"/>
</dbReference>
<sequence length="575" mass="64416">MLNVAMLHILSKYQPYRTRTNEDVTMTQDLVECSKGSHIPLTPICFLERAATVYGDKVSIIYNDHVRFSWRETYERCLKLASALVNLGISNGDIVATLAPNTPAHYELHFGVPMAGAIISSLNLKLDATTLALILEQLESCKIIFVDYEFIDSVLKASKIISQRNFKPPLIVLIQDHGQLVKDIPQDTLIYHELLEKGQKDFKISMPINECDPISVNYTSGSTGIPKGAVYSHRSVYLNSLATITRFDVNPMPVFLWTVDMFRCNGWCFIWLMPALGGTNICLRNNFSAKDIIDAIHVHKVTHLCGAPTLLEIIANCEIIRPFSHKVSVTVAGILPSFKILNKVAELGFDVNIGYGMTETLGPVIVRKWKQNFDDDITKLNYVDKKGVIDFMMVEVDVKDPNTMKSVPYDGKTIGEIMFKGNTSMSGYLKSSQVSHEAFRDGWYRTRDLGVRLPNGSFNLKDRAKDIIYSKGEFVSSLEVEAVLLNHPMVLKVAVVGRYDDDECLVESPCAIVKLKDGCNANIEDIIKFCEDQLDAHMVPKSVVFVDLPLNSTGKVQKFVIRENIKSIGWCDSIN</sequence>
<feature type="domain" description="AMP-binding enzyme C-terminal" evidence="7">
    <location>
        <begin position="479"/>
        <end position="555"/>
    </location>
</feature>
<keyword evidence="5" id="KW-0067">ATP-binding</keyword>
<reference evidence="9" key="1">
    <citation type="journal article" date="2018" name="Nat. Plants">
        <title>Whole-genome landscape of Medicago truncatula symbiotic genes.</title>
        <authorList>
            <person name="Pecrix Y."/>
            <person name="Staton S.E."/>
            <person name="Sallet E."/>
            <person name="Lelandais-Briere C."/>
            <person name="Moreau S."/>
            <person name="Carrere S."/>
            <person name="Blein T."/>
            <person name="Jardinaud M.F."/>
            <person name="Latrasse D."/>
            <person name="Zouine M."/>
            <person name="Zahm M."/>
            <person name="Kreplak J."/>
            <person name="Mayjonade B."/>
            <person name="Satge C."/>
            <person name="Perez M."/>
            <person name="Cauet S."/>
            <person name="Marande W."/>
            <person name="Chantry-Darmon C."/>
            <person name="Lopez-Roques C."/>
            <person name="Bouchez O."/>
            <person name="Berard A."/>
            <person name="Debelle F."/>
            <person name="Munos S."/>
            <person name="Bendahmane A."/>
            <person name="Berges H."/>
            <person name="Niebel A."/>
            <person name="Buitink J."/>
            <person name="Frugier F."/>
            <person name="Benhamed M."/>
            <person name="Crespi M."/>
            <person name="Gouzy J."/>
            <person name="Gamas P."/>
        </authorList>
    </citation>
    <scope>NUCLEOTIDE SEQUENCE [LARGE SCALE GENOMIC DNA]</scope>
    <source>
        <strain evidence="9">cv. Jemalong A17</strain>
    </source>
</reference>
<keyword evidence="4" id="KW-0547">Nucleotide-binding</keyword>
<dbReference type="EC" id="6.2.1.12" evidence="8"/>
<dbReference type="SUPFAM" id="SSF56801">
    <property type="entry name" value="Acetyl-CoA synthetase-like"/>
    <property type="match status" value="1"/>
</dbReference>
<dbReference type="EMBL" id="PSQE01000005">
    <property type="protein sequence ID" value="RHN54425.1"/>
    <property type="molecule type" value="Genomic_DNA"/>
</dbReference>
<dbReference type="Pfam" id="PF13193">
    <property type="entry name" value="AMP-binding_C"/>
    <property type="match status" value="1"/>
</dbReference>
<evidence type="ECO:0000256" key="5">
    <source>
        <dbReference type="ARBA" id="ARBA00022840"/>
    </source>
</evidence>
<dbReference type="InterPro" id="IPR045851">
    <property type="entry name" value="AMP-bd_C_sf"/>
</dbReference>
<organism evidence="8 9">
    <name type="scientific">Medicago truncatula</name>
    <name type="common">Barrel medic</name>
    <name type="synonym">Medicago tribuloides</name>
    <dbReference type="NCBI Taxonomy" id="3880"/>
    <lineage>
        <taxon>Eukaryota</taxon>
        <taxon>Viridiplantae</taxon>
        <taxon>Streptophyta</taxon>
        <taxon>Embryophyta</taxon>
        <taxon>Tracheophyta</taxon>
        <taxon>Spermatophyta</taxon>
        <taxon>Magnoliopsida</taxon>
        <taxon>eudicotyledons</taxon>
        <taxon>Gunneridae</taxon>
        <taxon>Pentapetalae</taxon>
        <taxon>rosids</taxon>
        <taxon>fabids</taxon>
        <taxon>Fabales</taxon>
        <taxon>Fabaceae</taxon>
        <taxon>Papilionoideae</taxon>
        <taxon>50 kb inversion clade</taxon>
        <taxon>NPAAA clade</taxon>
        <taxon>Hologalegina</taxon>
        <taxon>IRL clade</taxon>
        <taxon>Trifolieae</taxon>
        <taxon>Medicago</taxon>
    </lineage>
</organism>
<keyword evidence="3 8" id="KW-0436">Ligase</keyword>
<protein>
    <submittedName>
        <fullName evidence="8">Putative 4-coumarate--CoA ligase</fullName>
        <ecNumber evidence="8">6.2.1.12</ecNumber>
    </submittedName>
</protein>